<dbReference type="InterPro" id="IPR039859">
    <property type="entry name" value="PFA4/ZDH16/20/ERF2-like"/>
</dbReference>
<feature type="transmembrane region" description="Helical" evidence="7">
    <location>
        <begin position="137"/>
        <end position="156"/>
    </location>
</feature>
<keyword evidence="3 7" id="KW-0812">Transmembrane</keyword>
<dbReference type="AlphaFoldDB" id="A0AAD9KRM9"/>
<dbReference type="PROSITE" id="PS50216">
    <property type="entry name" value="DHHC"/>
    <property type="match status" value="1"/>
</dbReference>
<keyword evidence="5 7" id="KW-0472">Membrane</keyword>
<keyword evidence="10" id="KW-1185">Reference proteome</keyword>
<evidence type="ECO:0000256" key="6">
    <source>
        <dbReference type="ARBA" id="ARBA00023315"/>
    </source>
</evidence>
<sequence length="272" mass="31321">MAASVKVIHSIGILYTVTLVTWLYLTGVFVTMPAFYKDLSPFYYGVAQFVAIFIALNTLVNLALTRVCDSFYNASWDSGDDTLLHAGWVKCTHCVRMAPPRSHHCAVCQRCVLKRDHHCFMTGTCIGLRNQRYFTMFLVYCDVGLLYSSYMSWHYIYTRYGMHPLSRHFYHFIPPFTVTEWLLGYLSSDFVNVSLLGCVCFTTVIGTMFLAGAQIVMIVLGTTGYEYKKGVRKYSRGVYENMKEVFGPYWLLHLLLPLPYVAHTDRHNMKYL</sequence>
<protein>
    <recommendedName>
        <fullName evidence="7">Palmitoyltransferase</fullName>
        <ecNumber evidence="7">2.3.1.225</ecNumber>
    </recommendedName>
</protein>
<dbReference type="EC" id="2.3.1.225" evidence="7"/>
<dbReference type="GO" id="GO:0019706">
    <property type="term" value="F:protein-cysteine S-palmitoyltransferase activity"/>
    <property type="evidence" value="ECO:0007669"/>
    <property type="project" value="UniProtKB-EC"/>
</dbReference>
<evidence type="ECO:0000313" key="10">
    <source>
        <dbReference type="Proteomes" id="UP001209878"/>
    </source>
</evidence>
<evidence type="ECO:0000256" key="4">
    <source>
        <dbReference type="ARBA" id="ARBA00022989"/>
    </source>
</evidence>
<evidence type="ECO:0000256" key="2">
    <source>
        <dbReference type="ARBA" id="ARBA00022679"/>
    </source>
</evidence>
<evidence type="ECO:0000256" key="7">
    <source>
        <dbReference type="RuleBase" id="RU079119"/>
    </source>
</evidence>
<keyword evidence="2 7" id="KW-0808">Transferase</keyword>
<dbReference type="PANTHER" id="PTHR12246">
    <property type="entry name" value="PALMITOYLTRANSFERASE ZDHHC16"/>
    <property type="match status" value="1"/>
</dbReference>
<accession>A0AAD9KRM9</accession>
<feature type="transmembrane region" description="Helical" evidence="7">
    <location>
        <begin position="193"/>
        <end position="225"/>
    </location>
</feature>
<dbReference type="Proteomes" id="UP001209878">
    <property type="component" value="Unassembled WGS sequence"/>
</dbReference>
<comment type="similarity">
    <text evidence="7">Belongs to the DHHC palmitoyltransferase family.</text>
</comment>
<comment type="domain">
    <text evidence="7">The DHHC domain is required for palmitoyltransferase activity.</text>
</comment>
<comment type="subcellular location">
    <subcellularLocation>
        <location evidence="1">Membrane</location>
        <topology evidence="1">Multi-pass membrane protein</topology>
    </subcellularLocation>
</comment>
<dbReference type="EMBL" id="JAODUO010000681">
    <property type="protein sequence ID" value="KAK2176129.1"/>
    <property type="molecule type" value="Genomic_DNA"/>
</dbReference>
<evidence type="ECO:0000256" key="3">
    <source>
        <dbReference type="ARBA" id="ARBA00022692"/>
    </source>
</evidence>
<comment type="caution">
    <text evidence="9">The sequence shown here is derived from an EMBL/GenBank/DDBJ whole genome shotgun (WGS) entry which is preliminary data.</text>
</comment>
<organism evidence="9 10">
    <name type="scientific">Ridgeia piscesae</name>
    <name type="common">Tubeworm</name>
    <dbReference type="NCBI Taxonomy" id="27915"/>
    <lineage>
        <taxon>Eukaryota</taxon>
        <taxon>Metazoa</taxon>
        <taxon>Spiralia</taxon>
        <taxon>Lophotrochozoa</taxon>
        <taxon>Annelida</taxon>
        <taxon>Polychaeta</taxon>
        <taxon>Sedentaria</taxon>
        <taxon>Canalipalpata</taxon>
        <taxon>Sabellida</taxon>
        <taxon>Siboglinidae</taxon>
        <taxon>Ridgeia</taxon>
    </lineage>
</organism>
<gene>
    <name evidence="9" type="ORF">NP493_681g01099</name>
</gene>
<proteinExistence type="inferred from homology"/>
<feature type="transmembrane region" description="Helical" evidence="7">
    <location>
        <begin position="12"/>
        <end position="36"/>
    </location>
</feature>
<feature type="transmembrane region" description="Helical" evidence="7">
    <location>
        <begin position="42"/>
        <end position="64"/>
    </location>
</feature>
<dbReference type="Pfam" id="PF01529">
    <property type="entry name" value="DHHC"/>
    <property type="match status" value="1"/>
</dbReference>
<dbReference type="GO" id="GO:0016020">
    <property type="term" value="C:membrane"/>
    <property type="evidence" value="ECO:0007669"/>
    <property type="project" value="UniProtKB-SubCell"/>
</dbReference>
<evidence type="ECO:0000256" key="5">
    <source>
        <dbReference type="ARBA" id="ARBA00023136"/>
    </source>
</evidence>
<feature type="domain" description="Palmitoyltransferase DHHC" evidence="8">
    <location>
        <begin position="90"/>
        <end position="229"/>
    </location>
</feature>
<feature type="transmembrane region" description="Helical" evidence="7">
    <location>
        <begin position="245"/>
        <end position="262"/>
    </location>
</feature>
<reference evidence="9" key="1">
    <citation type="journal article" date="2023" name="Mol. Biol. Evol.">
        <title>Third-Generation Sequencing Reveals the Adaptive Role of the Epigenome in Three Deep-Sea Polychaetes.</title>
        <authorList>
            <person name="Perez M."/>
            <person name="Aroh O."/>
            <person name="Sun Y."/>
            <person name="Lan Y."/>
            <person name="Juniper S.K."/>
            <person name="Young C.R."/>
            <person name="Angers B."/>
            <person name="Qian P.Y."/>
        </authorList>
    </citation>
    <scope>NUCLEOTIDE SEQUENCE</scope>
    <source>
        <strain evidence="9">R07B-5</strain>
    </source>
</reference>
<evidence type="ECO:0000313" key="9">
    <source>
        <dbReference type="EMBL" id="KAK2176129.1"/>
    </source>
</evidence>
<evidence type="ECO:0000259" key="8">
    <source>
        <dbReference type="Pfam" id="PF01529"/>
    </source>
</evidence>
<dbReference type="InterPro" id="IPR001594">
    <property type="entry name" value="Palmitoyltrfase_DHHC"/>
</dbReference>
<name>A0AAD9KRM9_RIDPI</name>
<keyword evidence="4 7" id="KW-1133">Transmembrane helix</keyword>
<comment type="catalytic activity">
    <reaction evidence="7">
        <text>L-cysteinyl-[protein] + hexadecanoyl-CoA = S-hexadecanoyl-L-cysteinyl-[protein] + CoA</text>
        <dbReference type="Rhea" id="RHEA:36683"/>
        <dbReference type="Rhea" id="RHEA-COMP:10131"/>
        <dbReference type="Rhea" id="RHEA-COMP:11032"/>
        <dbReference type="ChEBI" id="CHEBI:29950"/>
        <dbReference type="ChEBI" id="CHEBI:57287"/>
        <dbReference type="ChEBI" id="CHEBI:57379"/>
        <dbReference type="ChEBI" id="CHEBI:74151"/>
        <dbReference type="EC" id="2.3.1.225"/>
    </reaction>
</comment>
<evidence type="ECO:0000256" key="1">
    <source>
        <dbReference type="ARBA" id="ARBA00004141"/>
    </source>
</evidence>
<keyword evidence="6 7" id="KW-0012">Acyltransferase</keyword>